<keyword evidence="3" id="KW-1003">Cell membrane</keyword>
<keyword evidence="8" id="KW-1133">Transmembrane helix</keyword>
<keyword evidence="5" id="KW-0812">Transmembrane</keyword>
<dbReference type="InterPro" id="IPR051502">
    <property type="entry name" value="RLP_Defense_Trigger"/>
</dbReference>
<evidence type="ECO:0000256" key="8">
    <source>
        <dbReference type="ARBA" id="ARBA00022989"/>
    </source>
</evidence>
<evidence type="ECO:0000259" key="11">
    <source>
        <dbReference type="Pfam" id="PF08263"/>
    </source>
</evidence>
<dbReference type="InterPro" id="IPR025875">
    <property type="entry name" value="Leu-rich_rpt_4"/>
</dbReference>
<name>A0A7J0DRH4_9ERIC</name>
<dbReference type="GO" id="GO:0005886">
    <property type="term" value="C:plasma membrane"/>
    <property type="evidence" value="ECO:0007669"/>
    <property type="project" value="UniProtKB-SubCell"/>
</dbReference>
<evidence type="ECO:0000256" key="7">
    <source>
        <dbReference type="ARBA" id="ARBA00022737"/>
    </source>
</evidence>
<dbReference type="InterPro" id="IPR032675">
    <property type="entry name" value="LRR_dom_sf"/>
</dbReference>
<keyword evidence="10" id="KW-0325">Glycoprotein</keyword>
<evidence type="ECO:0000256" key="9">
    <source>
        <dbReference type="ARBA" id="ARBA00023136"/>
    </source>
</evidence>
<organism evidence="12 13">
    <name type="scientific">Actinidia rufa</name>
    <dbReference type="NCBI Taxonomy" id="165716"/>
    <lineage>
        <taxon>Eukaryota</taxon>
        <taxon>Viridiplantae</taxon>
        <taxon>Streptophyta</taxon>
        <taxon>Embryophyta</taxon>
        <taxon>Tracheophyta</taxon>
        <taxon>Spermatophyta</taxon>
        <taxon>Magnoliopsida</taxon>
        <taxon>eudicotyledons</taxon>
        <taxon>Gunneridae</taxon>
        <taxon>Pentapetalae</taxon>
        <taxon>asterids</taxon>
        <taxon>Ericales</taxon>
        <taxon>Actinidiaceae</taxon>
        <taxon>Actinidia</taxon>
    </lineage>
</organism>
<sequence length="865" mass="97845">MEATGNINLSLRLVHLFKNINKLMESYISNLCFVTQLWLLLLIQLHNYASLGCLEEERVGLLRLKDSFKNPAGYYLPSWGGEERDCCRWESVKCDNNTKRVIELSLNSKSGYKLRNWSLNASLFHPFQELQVLSLGENRLAGFHEMLRLNKLQVLDLSENWFTELPSLRALPSLKYLDLTHNRVKNLNHFQGRLMPNTYSSLCLTELTTLRNLELLNLGYNAITGEIPPSVSDLTSLKVLSFGSNELNGSWPVEGFCKLKNLEELDASSNGLEGKLHPCLNNLTSLRLLELSENNFRGTIPSSFFGSLRSLEYVSLSENHFEGFFSLSSLANNSKLEVFELESYNNHLRIEMENPRWFPPFQLKIFHITNCTINEPSAKMPSFLRHQYDLRIVDLGYNNLTGKFPSWLLANNTKLEYLSLVDNSLTGLLDFHPDSYNIHLRWLDASLNFLYGQLPSYIGSVFPNLSSLNISQNMLEDTSYQFKSHKVIVFVLDNNNFTGELSPGLLNSNLVFLDISNNGVSGNIPSWIGNFPRLRSLVLSNNSLEGPLPVGFCKMNEIRFVDLSQNNIGPTIPPCANLASLKYLHLHKNDFRETIPSVISTASSLITLDMRDNKLSGEIPSWIASLLNLRILLLKGNSLGGSIPIHLCQLSNISILDLSHNHFSGSIPSCLSDITFGRGRTLDDTFLAKWFRESLYEGLSTYSYESQLNLSSNYVERFSVSEEKEEVIFLSKSRSETYTGNVLYFISGMDLSCNNLTGLVPSEIGYLSWIHTLNLSYNQFTGSIPNTFSSLRRIQSLDLSHNRLSGQIPSQLVELNSLSVFRVGYNKLSGRTPDMKAQFATFDESSYEGNPLLCGKPLEKILHRH</sequence>
<dbReference type="SMART" id="SM00369">
    <property type="entry name" value="LRR_TYP"/>
    <property type="match status" value="9"/>
</dbReference>
<dbReference type="Pfam" id="PF08263">
    <property type="entry name" value="LRRNT_2"/>
    <property type="match status" value="1"/>
</dbReference>
<keyword evidence="6" id="KW-0732">Signal</keyword>
<protein>
    <recommendedName>
        <fullName evidence="11">Leucine-rich repeat-containing N-terminal plant-type domain-containing protein</fullName>
    </recommendedName>
</protein>
<comment type="caution">
    <text evidence="12">The sequence shown here is derived from an EMBL/GenBank/DDBJ whole genome shotgun (WGS) entry which is preliminary data.</text>
</comment>
<reference evidence="13" key="1">
    <citation type="submission" date="2019-07" db="EMBL/GenBank/DDBJ databases">
        <title>De Novo Assembly of kiwifruit Actinidia rufa.</title>
        <authorList>
            <person name="Sugita-Konishi S."/>
            <person name="Sato K."/>
            <person name="Mori E."/>
            <person name="Abe Y."/>
            <person name="Kisaki G."/>
            <person name="Hamano K."/>
            <person name="Suezawa K."/>
            <person name="Otani M."/>
            <person name="Fukuda T."/>
            <person name="Manabe T."/>
            <person name="Gomi K."/>
            <person name="Tabuchi M."/>
            <person name="Akimitsu K."/>
            <person name="Kataoka I."/>
        </authorList>
    </citation>
    <scope>NUCLEOTIDE SEQUENCE [LARGE SCALE GENOMIC DNA]</scope>
    <source>
        <strain evidence="13">cv. Fuchu</strain>
    </source>
</reference>
<keyword evidence="4" id="KW-0433">Leucine-rich repeat</keyword>
<dbReference type="FunFam" id="3.80.10.10:FF:000383">
    <property type="entry name" value="Leucine-rich repeat receptor protein kinase EMS1"/>
    <property type="match status" value="1"/>
</dbReference>
<evidence type="ECO:0000256" key="5">
    <source>
        <dbReference type="ARBA" id="ARBA00022692"/>
    </source>
</evidence>
<proteinExistence type="inferred from homology"/>
<dbReference type="InterPro" id="IPR003591">
    <property type="entry name" value="Leu-rich_rpt_typical-subtyp"/>
</dbReference>
<evidence type="ECO:0000313" key="12">
    <source>
        <dbReference type="EMBL" id="GFS40806.1"/>
    </source>
</evidence>
<keyword evidence="13" id="KW-1185">Reference proteome</keyword>
<dbReference type="Pfam" id="PF12799">
    <property type="entry name" value="LRR_4"/>
    <property type="match status" value="1"/>
</dbReference>
<dbReference type="Proteomes" id="UP000585474">
    <property type="component" value="Unassembled WGS sequence"/>
</dbReference>
<dbReference type="InterPro" id="IPR001611">
    <property type="entry name" value="Leu-rich_rpt"/>
</dbReference>
<comment type="similarity">
    <text evidence="2">Belongs to the RLP family.</text>
</comment>
<evidence type="ECO:0000256" key="2">
    <source>
        <dbReference type="ARBA" id="ARBA00009592"/>
    </source>
</evidence>
<gene>
    <name evidence="12" type="ORF">Acr_00g0070660</name>
</gene>
<dbReference type="InterPro" id="IPR013210">
    <property type="entry name" value="LRR_N_plant-typ"/>
</dbReference>
<dbReference type="OrthoDB" id="4691307at2759"/>
<dbReference type="PROSITE" id="PS51450">
    <property type="entry name" value="LRR"/>
    <property type="match status" value="2"/>
</dbReference>
<feature type="domain" description="Leucine-rich repeat-containing N-terminal plant-type" evidence="11">
    <location>
        <begin position="55"/>
        <end position="95"/>
    </location>
</feature>
<evidence type="ECO:0000313" key="13">
    <source>
        <dbReference type="Proteomes" id="UP000585474"/>
    </source>
</evidence>
<keyword evidence="7" id="KW-0677">Repeat</keyword>
<evidence type="ECO:0000256" key="4">
    <source>
        <dbReference type="ARBA" id="ARBA00022614"/>
    </source>
</evidence>
<dbReference type="AlphaFoldDB" id="A0A7J0DRH4"/>
<evidence type="ECO:0000256" key="10">
    <source>
        <dbReference type="ARBA" id="ARBA00023180"/>
    </source>
</evidence>
<dbReference type="FunFam" id="3.80.10.10:FF:000095">
    <property type="entry name" value="LRR receptor-like serine/threonine-protein kinase GSO1"/>
    <property type="match status" value="1"/>
</dbReference>
<evidence type="ECO:0000256" key="1">
    <source>
        <dbReference type="ARBA" id="ARBA00004251"/>
    </source>
</evidence>
<evidence type="ECO:0000256" key="6">
    <source>
        <dbReference type="ARBA" id="ARBA00022729"/>
    </source>
</evidence>
<dbReference type="PANTHER" id="PTHR48062:SF21">
    <property type="entry name" value="RECEPTOR-LIKE PROTEIN 12"/>
    <property type="match status" value="1"/>
</dbReference>
<dbReference type="Pfam" id="PF13855">
    <property type="entry name" value="LRR_8"/>
    <property type="match status" value="2"/>
</dbReference>
<dbReference type="SUPFAM" id="SSF52058">
    <property type="entry name" value="L domain-like"/>
    <property type="match status" value="2"/>
</dbReference>
<keyword evidence="9" id="KW-0472">Membrane</keyword>
<dbReference type="GO" id="GO:0051707">
    <property type="term" value="P:response to other organism"/>
    <property type="evidence" value="ECO:0007669"/>
    <property type="project" value="UniProtKB-ARBA"/>
</dbReference>
<comment type="subcellular location">
    <subcellularLocation>
        <location evidence="1">Cell membrane</location>
        <topology evidence="1">Single-pass type I membrane protein</topology>
    </subcellularLocation>
</comment>
<dbReference type="EMBL" id="BJWL01000358">
    <property type="protein sequence ID" value="GFS40806.1"/>
    <property type="molecule type" value="Genomic_DNA"/>
</dbReference>
<dbReference type="Gene3D" id="3.80.10.10">
    <property type="entry name" value="Ribonuclease Inhibitor"/>
    <property type="match status" value="5"/>
</dbReference>
<evidence type="ECO:0000256" key="3">
    <source>
        <dbReference type="ARBA" id="ARBA00022475"/>
    </source>
</evidence>
<dbReference type="FunFam" id="3.80.10.10:FF:000111">
    <property type="entry name" value="LRR receptor-like serine/threonine-protein kinase ERECTA"/>
    <property type="match status" value="1"/>
</dbReference>
<dbReference type="SMART" id="SM00365">
    <property type="entry name" value="LRR_SD22"/>
    <property type="match status" value="5"/>
</dbReference>
<accession>A0A7J0DRH4</accession>
<dbReference type="GO" id="GO:0006952">
    <property type="term" value="P:defense response"/>
    <property type="evidence" value="ECO:0007669"/>
    <property type="project" value="UniProtKB-ARBA"/>
</dbReference>
<dbReference type="PANTHER" id="PTHR48062">
    <property type="entry name" value="RECEPTOR-LIKE PROTEIN 14"/>
    <property type="match status" value="1"/>
</dbReference>
<dbReference type="Pfam" id="PF00560">
    <property type="entry name" value="LRR_1"/>
    <property type="match status" value="7"/>
</dbReference>